<accession>A0ABX0JKU9</accession>
<dbReference type="RefSeq" id="WP_173582095.1">
    <property type="nucleotide sequence ID" value="NZ_WOTB01000003.1"/>
</dbReference>
<proteinExistence type="predicted"/>
<dbReference type="Proteomes" id="UP000635278">
    <property type="component" value="Unassembled WGS sequence"/>
</dbReference>
<comment type="caution">
    <text evidence="1">The sequence shown here is derived from an EMBL/GenBank/DDBJ whole genome shotgun (WGS) entry which is preliminary data.</text>
</comment>
<evidence type="ECO:0000313" key="1">
    <source>
        <dbReference type="EMBL" id="NHN83655.1"/>
    </source>
</evidence>
<name>A0ABX0JKU9_9PROT</name>
<evidence type="ECO:0008006" key="3">
    <source>
        <dbReference type="Google" id="ProtNLM"/>
    </source>
</evidence>
<evidence type="ECO:0000313" key="2">
    <source>
        <dbReference type="Proteomes" id="UP000635278"/>
    </source>
</evidence>
<reference evidence="1 2" key="1">
    <citation type="journal article" date="2020" name="Int. J. Syst. Evol. Microbiol.">
        <title>Novel acetic acid bacteria from cider fermentations: Acetobacter conturbans sp. nov. and Acetobacter fallax sp. nov.</title>
        <authorList>
            <person name="Sombolestani A.S."/>
            <person name="Cleenwerck I."/>
            <person name="Cnockaert M."/>
            <person name="Borremans W."/>
            <person name="Wieme A.D."/>
            <person name="De Vuyst L."/>
            <person name="Vandamme P."/>
        </authorList>
    </citation>
    <scope>NUCLEOTIDE SEQUENCE [LARGE SCALE GENOMIC DNA]</scope>
    <source>
        <strain evidence="1 2">LMG 30640</strain>
    </source>
</reference>
<sequence length="251" mass="28116">MALDLKVSFDARRLMRDLSALSEKEIPKAAASALNRLATGARLQVTDRMREIFEDPTPFTLRGFFTRPARSNNLEAWVATRDYAPKGTPAIKYLGPQIRGGQRDMKRFERALRPVSGGQYVVPGADAPLDQYGNISRGVLIQILSRLGLMADPSANMGDRTARRLARQGKVAKGRKSEYFVGRERGNGRPTGVYRLLAPGKVAQILKFVPRAPSYRAVLPVETIVEQTIARRQDRIVQEEIIKAFRRRGLR</sequence>
<organism evidence="1 2">
    <name type="scientific">Acetobacter musti</name>
    <dbReference type="NCBI Taxonomy" id="864732"/>
    <lineage>
        <taxon>Bacteria</taxon>
        <taxon>Pseudomonadati</taxon>
        <taxon>Pseudomonadota</taxon>
        <taxon>Alphaproteobacteria</taxon>
        <taxon>Acetobacterales</taxon>
        <taxon>Acetobacteraceae</taxon>
        <taxon>Acetobacter</taxon>
    </lineage>
</organism>
<protein>
    <recommendedName>
        <fullName evidence="3">Phage tail protein</fullName>
    </recommendedName>
</protein>
<keyword evidence="2" id="KW-1185">Reference proteome</keyword>
<dbReference type="EMBL" id="WOTB01000003">
    <property type="protein sequence ID" value="NHN83655.1"/>
    <property type="molecule type" value="Genomic_DNA"/>
</dbReference>
<gene>
    <name evidence="1" type="ORF">GOB93_03245</name>
</gene>